<dbReference type="AlphaFoldDB" id="A0A9W4QYY1"/>
<dbReference type="RefSeq" id="WP_261626485.1">
    <property type="nucleotide sequence ID" value="NZ_CAMAPC010000008.1"/>
</dbReference>
<keyword evidence="4" id="KW-0378">Hydrolase</keyword>
<dbReference type="SMART" id="SM00471">
    <property type="entry name" value="HDc"/>
    <property type="match status" value="1"/>
</dbReference>
<dbReference type="CDD" id="cd00077">
    <property type="entry name" value="HDc"/>
    <property type="match status" value="1"/>
</dbReference>
<dbReference type="PROSITE" id="PS51832">
    <property type="entry name" value="HD_GYP"/>
    <property type="match status" value="1"/>
</dbReference>
<accession>A0A9W4QYY1</accession>
<evidence type="ECO:0000313" key="5">
    <source>
        <dbReference type="Proteomes" id="UP001152467"/>
    </source>
</evidence>
<feature type="domain" description="HD-GYP" evidence="3">
    <location>
        <begin position="147"/>
        <end position="342"/>
    </location>
</feature>
<protein>
    <submittedName>
        <fullName evidence="4">Cyclic di-GMP phosphodiesterase</fullName>
        <ecNumber evidence="4">3.1.4.-</ecNumber>
    </submittedName>
</protein>
<dbReference type="PROSITE" id="PS51831">
    <property type="entry name" value="HD"/>
    <property type="match status" value="1"/>
</dbReference>
<feature type="compositionally biased region" description="Basic and acidic residues" evidence="1">
    <location>
        <begin position="53"/>
        <end position="71"/>
    </location>
</feature>
<dbReference type="EMBL" id="CAMAPC010000008">
    <property type="protein sequence ID" value="CAH9059409.1"/>
    <property type="molecule type" value="Genomic_DNA"/>
</dbReference>
<feature type="domain" description="HD" evidence="2">
    <location>
        <begin position="169"/>
        <end position="291"/>
    </location>
</feature>
<proteinExistence type="predicted"/>
<feature type="compositionally biased region" description="Polar residues" evidence="1">
    <location>
        <begin position="73"/>
        <end position="100"/>
    </location>
</feature>
<name>A0A9W4QYY1_9GAMM</name>
<dbReference type="PANTHER" id="PTHR43155">
    <property type="entry name" value="CYCLIC DI-GMP PHOSPHODIESTERASE PA4108-RELATED"/>
    <property type="match status" value="1"/>
</dbReference>
<dbReference type="Pfam" id="PF11871">
    <property type="entry name" value="DUF3391"/>
    <property type="match status" value="1"/>
</dbReference>
<dbReference type="Gene3D" id="1.10.3210.10">
    <property type="entry name" value="Hypothetical protein af1432"/>
    <property type="match status" value="1"/>
</dbReference>
<dbReference type="PANTHER" id="PTHR43155:SF2">
    <property type="entry name" value="CYCLIC DI-GMP PHOSPHODIESTERASE PA4108"/>
    <property type="match status" value="1"/>
</dbReference>
<dbReference type="InterPro" id="IPR021812">
    <property type="entry name" value="DUF3391"/>
</dbReference>
<comment type="caution">
    <text evidence="4">The sequence shown here is derived from an EMBL/GenBank/DDBJ whole genome shotgun (WGS) entry which is preliminary data.</text>
</comment>
<reference evidence="4" key="1">
    <citation type="submission" date="2022-07" db="EMBL/GenBank/DDBJ databases">
        <authorList>
            <person name="Criscuolo A."/>
        </authorList>
    </citation>
    <scope>NUCLEOTIDE SEQUENCE</scope>
    <source>
        <strain evidence="4">CIP111854</strain>
    </source>
</reference>
<gene>
    <name evidence="4" type="ORF">PSECIP111854_02400</name>
</gene>
<dbReference type="InterPro" id="IPR003607">
    <property type="entry name" value="HD/PDEase_dom"/>
</dbReference>
<sequence length="413" mass="46170">METIDISELKPGMFVVGVTKQTGHIKIKNQGWVKTQGSIQNLRNSGVRAVEIDPDKTLKASSEDKQPDETKPAANTQATDESQADINIQSSKPDPWHKSTSIENELDKANALYQQAKTLQQKTFFDLKAGKQLDLTPFQDTASALIDSIFRNQDALACIAQIKEKDAYLLEHSINVAIISSIFAKHLSLEREIIEQITTGALLHDIGKIQIPDKILHKPSALTPDEYEQIKQHARYSHDIVKNAKLGKIACEIAAFHHERLDGSGYPFGKVAAELPQYVRMVAIVDSYDAITADRVYKVGKTPVAAFKILREQVPDKYDESLLNAFIHCLGVYPVGTLVKLKSQRVGVISQSNPDNPLKPVVKIFYHAKNMLNTEVKDIDLSSKRIDDEIEAAIKPEEFNLHLLKFFKHSMLP</sequence>
<feature type="region of interest" description="Disordered" evidence="1">
    <location>
        <begin position="53"/>
        <end position="100"/>
    </location>
</feature>
<evidence type="ECO:0000313" key="4">
    <source>
        <dbReference type="EMBL" id="CAH9059409.1"/>
    </source>
</evidence>
<dbReference type="GO" id="GO:0008081">
    <property type="term" value="F:phosphoric diester hydrolase activity"/>
    <property type="evidence" value="ECO:0007669"/>
    <property type="project" value="UniProtKB-ARBA"/>
</dbReference>
<dbReference type="Pfam" id="PF13487">
    <property type="entry name" value="HD_5"/>
    <property type="match status" value="1"/>
</dbReference>
<dbReference type="Proteomes" id="UP001152467">
    <property type="component" value="Unassembled WGS sequence"/>
</dbReference>
<dbReference type="InterPro" id="IPR037522">
    <property type="entry name" value="HD_GYP_dom"/>
</dbReference>
<dbReference type="SUPFAM" id="SSF109604">
    <property type="entry name" value="HD-domain/PDEase-like"/>
    <property type="match status" value="1"/>
</dbReference>
<dbReference type="NCBIfam" id="TIGR00277">
    <property type="entry name" value="HDIG"/>
    <property type="match status" value="1"/>
</dbReference>
<keyword evidence="5" id="KW-1185">Reference proteome</keyword>
<evidence type="ECO:0000259" key="2">
    <source>
        <dbReference type="PROSITE" id="PS51831"/>
    </source>
</evidence>
<organism evidence="4 5">
    <name type="scientific">Pseudoalteromonas holothuriae</name>
    <dbReference type="NCBI Taxonomy" id="2963714"/>
    <lineage>
        <taxon>Bacteria</taxon>
        <taxon>Pseudomonadati</taxon>
        <taxon>Pseudomonadota</taxon>
        <taxon>Gammaproteobacteria</taxon>
        <taxon>Alteromonadales</taxon>
        <taxon>Pseudoalteromonadaceae</taxon>
        <taxon>Pseudoalteromonas</taxon>
    </lineage>
</organism>
<dbReference type="InterPro" id="IPR006675">
    <property type="entry name" value="HDIG_dom"/>
</dbReference>
<evidence type="ECO:0000256" key="1">
    <source>
        <dbReference type="SAM" id="MobiDB-lite"/>
    </source>
</evidence>
<evidence type="ECO:0000259" key="3">
    <source>
        <dbReference type="PROSITE" id="PS51832"/>
    </source>
</evidence>
<dbReference type="EC" id="3.1.4.-" evidence="4"/>
<dbReference type="InterPro" id="IPR006674">
    <property type="entry name" value="HD_domain"/>
</dbReference>